<dbReference type="EMBL" id="JAAOIV010000003">
    <property type="protein sequence ID" value="NHN55198.1"/>
    <property type="molecule type" value="Genomic_DNA"/>
</dbReference>
<dbReference type="Gene3D" id="3.40.50.150">
    <property type="entry name" value="Vaccinia Virus protein VP39"/>
    <property type="match status" value="1"/>
</dbReference>
<dbReference type="CDD" id="cd02440">
    <property type="entry name" value="AdoMet_MTases"/>
    <property type="match status" value="1"/>
</dbReference>
<dbReference type="PANTHER" id="PTHR43591">
    <property type="entry name" value="METHYLTRANSFERASE"/>
    <property type="match status" value="1"/>
</dbReference>
<accession>A0A967B0J4</accession>
<comment type="caution">
    <text evidence="2">The sequence shown here is derived from an EMBL/GenBank/DDBJ whole genome shotgun (WGS) entry which is preliminary data.</text>
</comment>
<dbReference type="AlphaFoldDB" id="A0A967B0J4"/>
<dbReference type="InterPro" id="IPR013216">
    <property type="entry name" value="Methyltransf_11"/>
</dbReference>
<organism evidence="2 3">
    <name type="scientific">Metallococcus carri</name>
    <dbReference type="NCBI Taxonomy" id="1656884"/>
    <lineage>
        <taxon>Bacteria</taxon>
        <taxon>Bacillati</taxon>
        <taxon>Actinomycetota</taxon>
        <taxon>Actinomycetes</taxon>
        <taxon>Micrococcales</taxon>
        <taxon>Dermacoccaceae</taxon>
        <taxon>Metallococcus</taxon>
    </lineage>
</organism>
<dbReference type="GO" id="GO:0032259">
    <property type="term" value="P:methylation"/>
    <property type="evidence" value="ECO:0007669"/>
    <property type="project" value="UniProtKB-KW"/>
</dbReference>
<proteinExistence type="predicted"/>
<dbReference type="Proteomes" id="UP000744769">
    <property type="component" value="Unassembled WGS sequence"/>
</dbReference>
<evidence type="ECO:0000313" key="3">
    <source>
        <dbReference type="Proteomes" id="UP000744769"/>
    </source>
</evidence>
<name>A0A967B0J4_9MICO</name>
<dbReference type="GO" id="GO:0008757">
    <property type="term" value="F:S-adenosylmethionine-dependent methyltransferase activity"/>
    <property type="evidence" value="ECO:0007669"/>
    <property type="project" value="InterPro"/>
</dbReference>
<dbReference type="Pfam" id="PF08241">
    <property type="entry name" value="Methyltransf_11"/>
    <property type="match status" value="1"/>
</dbReference>
<evidence type="ECO:0000313" key="2">
    <source>
        <dbReference type="EMBL" id="NHN55198.1"/>
    </source>
</evidence>
<gene>
    <name evidence="2" type="ORF">G9U51_05265</name>
</gene>
<dbReference type="SUPFAM" id="SSF53335">
    <property type="entry name" value="S-adenosyl-L-methionine-dependent methyltransferases"/>
    <property type="match status" value="1"/>
</dbReference>
<keyword evidence="2" id="KW-0808">Transferase</keyword>
<evidence type="ECO:0000259" key="1">
    <source>
        <dbReference type="Pfam" id="PF08241"/>
    </source>
</evidence>
<sequence>MRADEVRKLTAVEDRHWWYAERRHLVGQLIKDLPAGDAADIGAAGGGNTRVLLDHGWRAIAFELSPDGAQVGASRGLNVARADATKLPLADESVDLVTALDIIEHIEDDDAAVSEIRRVLRPGGTAVIAVPADPKLWSAHDVAVNHVRRYTRPALLDVLQRNGLVVEECSSWMVLLRPVVALRRKSTSGSDLDEPGALVNTALKGVVTLERYLPVRSLPGVSLWVKARRP</sequence>
<dbReference type="PANTHER" id="PTHR43591:SF24">
    <property type="entry name" value="2-METHOXY-6-POLYPRENYL-1,4-BENZOQUINOL METHYLASE, MITOCHONDRIAL"/>
    <property type="match status" value="1"/>
</dbReference>
<dbReference type="InterPro" id="IPR029063">
    <property type="entry name" value="SAM-dependent_MTases_sf"/>
</dbReference>
<dbReference type="RefSeq" id="WP_166194316.1">
    <property type="nucleotide sequence ID" value="NZ_JAAOIV010000003.1"/>
</dbReference>
<protein>
    <submittedName>
        <fullName evidence="2">Methyltransferase domain-containing protein</fullName>
    </submittedName>
</protein>
<keyword evidence="3" id="KW-1185">Reference proteome</keyword>
<feature type="domain" description="Methyltransferase type 11" evidence="1">
    <location>
        <begin position="40"/>
        <end position="128"/>
    </location>
</feature>
<keyword evidence="2" id="KW-0489">Methyltransferase</keyword>
<reference evidence="2" key="1">
    <citation type="submission" date="2020-03" db="EMBL/GenBank/DDBJ databases">
        <title>Draft sequencing of Calidifontibacter sp. DB0510.</title>
        <authorList>
            <person name="Kim D.-U."/>
        </authorList>
    </citation>
    <scope>NUCLEOTIDE SEQUENCE</scope>
    <source>
        <strain evidence="2">DB0510</strain>
    </source>
</reference>